<gene>
    <name evidence="1" type="ORF">U7230_07705</name>
</gene>
<evidence type="ECO:0000313" key="1">
    <source>
        <dbReference type="EMBL" id="WRP18865.1"/>
    </source>
</evidence>
<name>A0ABZ1C194_9FIRM</name>
<proteinExistence type="predicted"/>
<evidence type="ECO:0000313" key="2">
    <source>
        <dbReference type="Proteomes" id="UP001332192"/>
    </source>
</evidence>
<dbReference type="InterPro" id="IPR038493">
    <property type="entry name" value="MqsR_sf"/>
</dbReference>
<dbReference type="Proteomes" id="UP001332192">
    <property type="component" value="Chromosome"/>
</dbReference>
<reference evidence="1 2" key="1">
    <citation type="journal article" date="2024" name="Front. Microbiol.">
        <title>Novel thermophilic genera Geochorda gen. nov. and Carboxydochorda gen. nov. from the deep terrestrial subsurface reveal the ecophysiological diversity in the class Limnochordia.</title>
        <authorList>
            <person name="Karnachuk O.V."/>
            <person name="Lukina A.P."/>
            <person name="Avakyan M.R."/>
            <person name="Kadnikov V.V."/>
            <person name="Begmatov S."/>
            <person name="Beletsky A.V."/>
            <person name="Vlasova K.G."/>
            <person name="Novikov A.A."/>
            <person name="Shcherbakova V.A."/>
            <person name="Mardanov A.V."/>
            <person name="Ravin N.V."/>
        </authorList>
    </citation>
    <scope>NUCLEOTIDE SEQUENCE [LARGE SCALE GENOMIC DNA]</scope>
    <source>
        <strain evidence="1 2">L945</strain>
    </source>
</reference>
<protein>
    <submittedName>
        <fullName evidence="1">Type II toxin-antitoxin system MqsR family toxin</fullName>
    </submittedName>
</protein>
<dbReference type="EMBL" id="CP141615">
    <property type="protein sequence ID" value="WRP18865.1"/>
    <property type="molecule type" value="Genomic_DNA"/>
</dbReference>
<accession>A0ABZ1C194</accession>
<keyword evidence="2" id="KW-1185">Reference proteome</keyword>
<sequence>MKMALGRGRFLLAERDKNLRDLAELGMVVADVYQVLQRLSVSDYCQGPLDDERGRAKQWWVFGPRYEGMVLYVKVCVNRNGCVECLSFHRAAHPLPYPLLGREGQP</sequence>
<dbReference type="Gene3D" id="3.30.2310.40">
    <property type="match status" value="1"/>
</dbReference>
<organism evidence="1 2">
    <name type="scientific">Carboxydichorda subterranea</name>
    <dbReference type="NCBI Taxonomy" id="3109565"/>
    <lineage>
        <taxon>Bacteria</taxon>
        <taxon>Bacillati</taxon>
        <taxon>Bacillota</taxon>
        <taxon>Limnochordia</taxon>
        <taxon>Limnochordales</taxon>
        <taxon>Geochordaceae</taxon>
        <taxon>Carboxydichorda</taxon>
    </lineage>
</organism>
<dbReference type="RefSeq" id="WP_324718135.1">
    <property type="nucleotide sequence ID" value="NZ_CP141615.1"/>
</dbReference>